<evidence type="ECO:0000313" key="2">
    <source>
        <dbReference type="EMBL" id="EKK00675.1"/>
    </source>
</evidence>
<sequence>MLLGGASPRLAFEFAVGPGDVGWLWLGIAVTPLSLRYVLRCCSVVLRRDWRWVHCWAEV</sequence>
<reference evidence="2 3" key="1">
    <citation type="journal article" date="2013" name="Mar. Genomics">
        <title>Expression of sulfatases in Rhodopirellula baltica and the diversity of sulfatases in the genus Rhodopirellula.</title>
        <authorList>
            <person name="Wegner C.E."/>
            <person name="Richter-Heitmann T."/>
            <person name="Klindworth A."/>
            <person name="Klockow C."/>
            <person name="Richter M."/>
            <person name="Achstetter T."/>
            <person name="Glockner F.O."/>
            <person name="Harder J."/>
        </authorList>
    </citation>
    <scope>NUCLEOTIDE SEQUENCE [LARGE SCALE GENOMIC DNA]</scope>
    <source>
        <strain evidence="2 3">SH28</strain>
    </source>
</reference>
<feature type="transmembrane region" description="Helical" evidence="1">
    <location>
        <begin position="22"/>
        <end position="39"/>
    </location>
</feature>
<organism evidence="2 3">
    <name type="scientific">Rhodopirellula baltica SH28</name>
    <dbReference type="NCBI Taxonomy" id="993517"/>
    <lineage>
        <taxon>Bacteria</taxon>
        <taxon>Pseudomonadati</taxon>
        <taxon>Planctomycetota</taxon>
        <taxon>Planctomycetia</taxon>
        <taxon>Pirellulales</taxon>
        <taxon>Pirellulaceae</taxon>
        <taxon>Rhodopirellula</taxon>
    </lineage>
</organism>
<accession>K5CBB3</accession>
<dbReference type="PATRIC" id="fig|993517.3.peg.4330"/>
<keyword evidence="1" id="KW-0472">Membrane</keyword>
<keyword evidence="1" id="KW-1133">Transmembrane helix</keyword>
<name>K5CBB3_RHOBT</name>
<comment type="caution">
    <text evidence="2">The sequence shown here is derived from an EMBL/GenBank/DDBJ whole genome shotgun (WGS) entry which is preliminary data.</text>
</comment>
<dbReference type="Proteomes" id="UP000007993">
    <property type="component" value="Unassembled WGS sequence"/>
</dbReference>
<protein>
    <submittedName>
        <fullName evidence="2">Uncharacterized protein</fullName>
    </submittedName>
</protein>
<dbReference type="AlphaFoldDB" id="K5CBB3"/>
<keyword evidence="1" id="KW-0812">Transmembrane</keyword>
<evidence type="ECO:0000256" key="1">
    <source>
        <dbReference type="SAM" id="Phobius"/>
    </source>
</evidence>
<dbReference type="EMBL" id="AMCW01000114">
    <property type="protein sequence ID" value="EKK00675.1"/>
    <property type="molecule type" value="Genomic_DNA"/>
</dbReference>
<proteinExistence type="predicted"/>
<gene>
    <name evidence="2" type="ORF">RBSH_03988</name>
</gene>
<evidence type="ECO:0000313" key="3">
    <source>
        <dbReference type="Proteomes" id="UP000007993"/>
    </source>
</evidence>